<reference evidence="2 3" key="1">
    <citation type="journal article" date="2023" name="Int. J. Mol. Sci.">
        <title>De Novo Assembly and Annotation of 11 Diverse Shrub Willow (Salix) Genomes Reveals Novel Gene Organization in Sex-Linked Regions.</title>
        <authorList>
            <person name="Hyden B."/>
            <person name="Feng K."/>
            <person name="Yates T.B."/>
            <person name="Jawdy S."/>
            <person name="Cereghino C."/>
            <person name="Smart L.B."/>
            <person name="Muchero W."/>
        </authorList>
    </citation>
    <scope>NUCLEOTIDE SEQUENCE [LARGE SCALE GENOMIC DNA]</scope>
    <source>
        <tissue evidence="2">Shoot tip</tissue>
    </source>
</reference>
<dbReference type="Proteomes" id="UP001162972">
    <property type="component" value="Chromosome 4"/>
</dbReference>
<evidence type="ECO:0008006" key="4">
    <source>
        <dbReference type="Google" id="ProtNLM"/>
    </source>
</evidence>
<keyword evidence="3" id="KW-1185">Reference proteome</keyword>
<name>A0AAD6JF45_9ROSI</name>
<protein>
    <recommendedName>
        <fullName evidence="4">DUF4283 domain-containing protein</fullName>
    </recommendedName>
</protein>
<organism evidence="2 3">
    <name type="scientific">Salix udensis</name>
    <dbReference type="NCBI Taxonomy" id="889485"/>
    <lineage>
        <taxon>Eukaryota</taxon>
        <taxon>Viridiplantae</taxon>
        <taxon>Streptophyta</taxon>
        <taxon>Embryophyta</taxon>
        <taxon>Tracheophyta</taxon>
        <taxon>Spermatophyta</taxon>
        <taxon>Magnoliopsida</taxon>
        <taxon>eudicotyledons</taxon>
        <taxon>Gunneridae</taxon>
        <taxon>Pentapetalae</taxon>
        <taxon>rosids</taxon>
        <taxon>fabids</taxon>
        <taxon>Malpighiales</taxon>
        <taxon>Salicaceae</taxon>
        <taxon>Saliceae</taxon>
        <taxon>Salix</taxon>
    </lineage>
</organism>
<gene>
    <name evidence="2" type="ORF">OIU84_014912</name>
</gene>
<accession>A0AAD6JF45</accession>
<proteinExistence type="predicted"/>
<dbReference type="PANTHER" id="PTHR31286">
    <property type="entry name" value="GLYCINE-RICH CELL WALL STRUCTURAL PROTEIN 1.8-LIKE"/>
    <property type="match status" value="1"/>
</dbReference>
<feature type="region of interest" description="Disordered" evidence="1">
    <location>
        <begin position="137"/>
        <end position="178"/>
    </location>
</feature>
<feature type="compositionally biased region" description="Polar residues" evidence="1">
    <location>
        <begin position="160"/>
        <end position="171"/>
    </location>
</feature>
<sequence length="178" mass="19895">MGEVLARGPWLFGGKPILLQKWQPGFQFDRNKIRTLPVWARLHGLPFPLWNRQGLSLAASMVGLPIACDEATLQGHRMEYARVCVELDASEAPVHRFQVDSPLTVTPITVEVTYEWKPTRCPSCKVFGHSCKVTETKAKEAKDAEKDKEMEKERGEVTPTEVNIEQISTLGSKAPAIP</sequence>
<dbReference type="EMBL" id="JAPFFJ010000018">
    <property type="protein sequence ID" value="KAJ6402900.1"/>
    <property type="molecule type" value="Genomic_DNA"/>
</dbReference>
<dbReference type="PANTHER" id="PTHR31286:SF99">
    <property type="entry name" value="DUF4283 DOMAIN-CONTAINING PROTEIN"/>
    <property type="match status" value="1"/>
</dbReference>
<feature type="compositionally biased region" description="Basic and acidic residues" evidence="1">
    <location>
        <begin position="137"/>
        <end position="156"/>
    </location>
</feature>
<dbReference type="AlphaFoldDB" id="A0AAD6JF45"/>
<dbReference type="InterPro" id="IPR040256">
    <property type="entry name" value="At4g02000-like"/>
</dbReference>
<evidence type="ECO:0000256" key="1">
    <source>
        <dbReference type="SAM" id="MobiDB-lite"/>
    </source>
</evidence>
<evidence type="ECO:0000313" key="3">
    <source>
        <dbReference type="Proteomes" id="UP001162972"/>
    </source>
</evidence>
<evidence type="ECO:0000313" key="2">
    <source>
        <dbReference type="EMBL" id="KAJ6402900.1"/>
    </source>
</evidence>
<comment type="caution">
    <text evidence="2">The sequence shown here is derived from an EMBL/GenBank/DDBJ whole genome shotgun (WGS) entry which is preliminary data.</text>
</comment>